<evidence type="ECO:0000256" key="5">
    <source>
        <dbReference type="SAM" id="Phobius"/>
    </source>
</evidence>
<feature type="domain" description="Ammonium transporter AmtB-like" evidence="6">
    <location>
        <begin position="78"/>
        <end position="173"/>
    </location>
</feature>
<keyword evidence="3 5" id="KW-1133">Transmembrane helix</keyword>
<comment type="subcellular location">
    <subcellularLocation>
        <location evidence="1">Membrane</location>
        <topology evidence="1">Multi-pass membrane protein</topology>
    </subcellularLocation>
</comment>
<dbReference type="SUPFAM" id="SSF111352">
    <property type="entry name" value="Ammonium transporter"/>
    <property type="match status" value="1"/>
</dbReference>
<protein>
    <recommendedName>
        <fullName evidence="6">Ammonium transporter AmtB-like domain-containing protein</fullName>
    </recommendedName>
</protein>
<dbReference type="PANTHER" id="PTHR11730:SF121">
    <property type="entry name" value="AMMONIUM TRANSPORTER 1 MEMBER 1"/>
    <property type="match status" value="1"/>
</dbReference>
<feature type="transmembrane region" description="Helical" evidence="5">
    <location>
        <begin position="136"/>
        <end position="156"/>
    </location>
</feature>
<dbReference type="AlphaFoldDB" id="A0A660KRG7"/>
<dbReference type="Gene3D" id="1.10.3430.10">
    <property type="entry name" value="Ammonium transporter AmtB like domains"/>
    <property type="match status" value="1"/>
</dbReference>
<keyword evidence="8" id="KW-1185">Reference proteome</keyword>
<evidence type="ECO:0000313" key="8">
    <source>
        <dbReference type="Proteomes" id="UP000327013"/>
    </source>
</evidence>
<evidence type="ECO:0000256" key="3">
    <source>
        <dbReference type="ARBA" id="ARBA00022989"/>
    </source>
</evidence>
<organism evidence="7 8">
    <name type="scientific">Carpinus fangiana</name>
    <dbReference type="NCBI Taxonomy" id="176857"/>
    <lineage>
        <taxon>Eukaryota</taxon>
        <taxon>Viridiplantae</taxon>
        <taxon>Streptophyta</taxon>
        <taxon>Embryophyta</taxon>
        <taxon>Tracheophyta</taxon>
        <taxon>Spermatophyta</taxon>
        <taxon>Magnoliopsida</taxon>
        <taxon>eudicotyledons</taxon>
        <taxon>Gunneridae</taxon>
        <taxon>Pentapetalae</taxon>
        <taxon>rosids</taxon>
        <taxon>fabids</taxon>
        <taxon>Fagales</taxon>
        <taxon>Betulaceae</taxon>
        <taxon>Carpinus</taxon>
    </lineage>
</organism>
<dbReference type="OrthoDB" id="1731857at2759"/>
<evidence type="ECO:0000256" key="4">
    <source>
        <dbReference type="ARBA" id="ARBA00023136"/>
    </source>
</evidence>
<evidence type="ECO:0000313" key="7">
    <source>
        <dbReference type="EMBL" id="KAE8038361.1"/>
    </source>
</evidence>
<accession>A0A660KRG7</accession>
<dbReference type="EMBL" id="CM017324">
    <property type="protein sequence ID" value="KAE8038361.1"/>
    <property type="molecule type" value="Genomic_DNA"/>
</dbReference>
<dbReference type="GO" id="GO:0097272">
    <property type="term" value="P:ammonium homeostasis"/>
    <property type="evidence" value="ECO:0007669"/>
    <property type="project" value="TreeGrafter"/>
</dbReference>
<dbReference type="InterPro" id="IPR029020">
    <property type="entry name" value="Ammonium/urea_transptr"/>
</dbReference>
<name>A0A660KRG7_9ROSI</name>
<dbReference type="PANTHER" id="PTHR11730">
    <property type="entry name" value="AMMONIUM TRANSPORTER"/>
    <property type="match status" value="1"/>
</dbReference>
<sequence>MKTHFLFLQNTGFCEKALKGASTKEGKGNWKARKTPKIVWEQSRKLQRSPHEETEVIDAWRLMEGLQEGMPISNQAKKSPKPRAPVTTTLVGSTAALTTLFSKRIISDHWNVTDVCNGLLGRFAAITAGCAVVEPWAAIICGFVAAVVLISCNRLAEKLKIDHPLEVAKLHGGWILKREKWV</sequence>
<dbReference type="Pfam" id="PF00909">
    <property type="entry name" value="Ammonium_transp"/>
    <property type="match status" value="1"/>
</dbReference>
<gene>
    <name evidence="7" type="ORF">FH972_010882</name>
</gene>
<evidence type="ECO:0000256" key="1">
    <source>
        <dbReference type="ARBA" id="ARBA00004141"/>
    </source>
</evidence>
<evidence type="ECO:0000256" key="2">
    <source>
        <dbReference type="ARBA" id="ARBA00022692"/>
    </source>
</evidence>
<evidence type="ECO:0000259" key="6">
    <source>
        <dbReference type="Pfam" id="PF00909"/>
    </source>
</evidence>
<dbReference type="Proteomes" id="UP000327013">
    <property type="component" value="Chromosome 4"/>
</dbReference>
<dbReference type="GO" id="GO:0005886">
    <property type="term" value="C:plasma membrane"/>
    <property type="evidence" value="ECO:0007669"/>
    <property type="project" value="TreeGrafter"/>
</dbReference>
<reference evidence="7 8" key="1">
    <citation type="submission" date="2019-06" db="EMBL/GenBank/DDBJ databases">
        <title>A chromosomal-level reference genome of Carpinus fangiana (Coryloideae, Betulaceae).</title>
        <authorList>
            <person name="Yang X."/>
            <person name="Wang Z."/>
            <person name="Zhang L."/>
            <person name="Hao G."/>
            <person name="Liu J."/>
            <person name="Yang Y."/>
        </authorList>
    </citation>
    <scope>NUCLEOTIDE SEQUENCE [LARGE SCALE GENOMIC DNA]</scope>
    <source>
        <strain evidence="7">Cfa_2016G</strain>
        <tissue evidence="7">Leaf</tissue>
    </source>
</reference>
<dbReference type="GO" id="GO:0008519">
    <property type="term" value="F:ammonium channel activity"/>
    <property type="evidence" value="ECO:0007669"/>
    <property type="project" value="InterPro"/>
</dbReference>
<proteinExistence type="predicted"/>
<keyword evidence="2 5" id="KW-0812">Transmembrane</keyword>
<keyword evidence="4 5" id="KW-0472">Membrane</keyword>
<dbReference type="InterPro" id="IPR024041">
    <property type="entry name" value="NH4_transpt_AmtB-like_dom"/>
</dbReference>